<feature type="compositionally biased region" description="Basic residues" evidence="1">
    <location>
        <begin position="766"/>
        <end position="776"/>
    </location>
</feature>
<feature type="compositionally biased region" description="Low complexity" evidence="1">
    <location>
        <begin position="563"/>
        <end position="581"/>
    </location>
</feature>
<evidence type="ECO:0000313" key="3">
    <source>
        <dbReference type="Proteomes" id="UP000095210"/>
    </source>
</evidence>
<feature type="compositionally biased region" description="Polar residues" evidence="1">
    <location>
        <begin position="712"/>
        <end position="721"/>
    </location>
</feature>
<feature type="compositionally biased region" description="Low complexity" evidence="1">
    <location>
        <begin position="647"/>
        <end position="656"/>
    </location>
</feature>
<accession>A0AAC9HRZ3</accession>
<organism evidence="2 3">
    <name type="scientific">Actinoalloteichus hymeniacidonis</name>
    <dbReference type="NCBI Taxonomy" id="340345"/>
    <lineage>
        <taxon>Bacteria</taxon>
        <taxon>Bacillati</taxon>
        <taxon>Actinomycetota</taxon>
        <taxon>Actinomycetes</taxon>
        <taxon>Pseudonocardiales</taxon>
        <taxon>Pseudonocardiaceae</taxon>
        <taxon>Actinoalloteichus</taxon>
    </lineage>
</organism>
<feature type="compositionally biased region" description="Low complexity" evidence="1">
    <location>
        <begin position="22"/>
        <end position="34"/>
    </location>
</feature>
<name>A0AAC9HRZ3_9PSEU</name>
<feature type="compositionally biased region" description="Basic and acidic residues" evidence="1">
    <location>
        <begin position="36"/>
        <end position="49"/>
    </location>
</feature>
<feature type="compositionally biased region" description="Polar residues" evidence="1">
    <location>
        <begin position="427"/>
        <end position="442"/>
    </location>
</feature>
<keyword evidence="3" id="KW-1185">Reference proteome</keyword>
<feature type="compositionally biased region" description="Low complexity" evidence="1">
    <location>
        <begin position="275"/>
        <end position="293"/>
    </location>
</feature>
<dbReference type="Proteomes" id="UP000095210">
    <property type="component" value="Chromosome"/>
</dbReference>
<feature type="compositionally biased region" description="Low complexity" evidence="1">
    <location>
        <begin position="358"/>
        <end position="371"/>
    </location>
</feature>
<feature type="region of interest" description="Disordered" evidence="1">
    <location>
        <begin position="1"/>
        <end position="73"/>
    </location>
</feature>
<feature type="compositionally biased region" description="Low complexity" evidence="1">
    <location>
        <begin position="877"/>
        <end position="910"/>
    </location>
</feature>
<feature type="compositionally biased region" description="Low complexity" evidence="1">
    <location>
        <begin position="847"/>
        <end position="859"/>
    </location>
</feature>
<evidence type="ECO:0000313" key="2">
    <source>
        <dbReference type="EMBL" id="AOS64298.1"/>
    </source>
</evidence>
<feature type="region of interest" description="Disordered" evidence="1">
    <location>
        <begin position="267"/>
        <end position="980"/>
    </location>
</feature>
<evidence type="ECO:0000256" key="1">
    <source>
        <dbReference type="SAM" id="MobiDB-lite"/>
    </source>
</evidence>
<feature type="compositionally biased region" description="Pro residues" evidence="1">
    <location>
        <begin position="348"/>
        <end position="357"/>
    </location>
</feature>
<dbReference type="EMBL" id="CP014859">
    <property type="protein sequence ID" value="AOS64298.1"/>
    <property type="molecule type" value="Genomic_DNA"/>
</dbReference>
<feature type="compositionally biased region" description="Low complexity" evidence="1">
    <location>
        <begin position="463"/>
        <end position="489"/>
    </location>
</feature>
<feature type="compositionally biased region" description="Polar residues" evidence="1">
    <location>
        <begin position="302"/>
        <end position="322"/>
    </location>
</feature>
<dbReference type="RefSeq" id="WP_157421154.1">
    <property type="nucleotide sequence ID" value="NZ_CP014859.1"/>
</dbReference>
<feature type="compositionally biased region" description="Pro residues" evidence="1">
    <location>
        <begin position="377"/>
        <end position="392"/>
    </location>
</feature>
<feature type="region of interest" description="Disordered" evidence="1">
    <location>
        <begin position="994"/>
        <end position="1033"/>
    </location>
</feature>
<gene>
    <name evidence="2" type="ORF">TL08_17490</name>
</gene>
<feature type="compositionally biased region" description="Low complexity" evidence="1">
    <location>
        <begin position="158"/>
        <end position="181"/>
    </location>
</feature>
<dbReference type="KEGG" id="ahm:TL08_17490"/>
<feature type="compositionally biased region" description="Low complexity" evidence="1">
    <location>
        <begin position="725"/>
        <end position="744"/>
    </location>
</feature>
<feature type="region of interest" description="Disordered" evidence="1">
    <location>
        <begin position="139"/>
        <end position="254"/>
    </location>
</feature>
<evidence type="ECO:0008006" key="4">
    <source>
        <dbReference type="Google" id="ProtNLM"/>
    </source>
</evidence>
<sequence length="1070" mass="106441">MAWWGRLLRRQPDSSDGDPDAARTGGLRGLLAGRAARHEAASDPDRRAADTGVTASSEAEPSTPGRTGEAWDGGWRALPALQPVLQRSAAGISDGMRFRAGLAAWQRPGRLSADLGHLVDRRAPGGLIGGLLRPVTPQAGGAAGPPLPLRVIGSDSDAPPQTAPSGASPSGSTAAVAPGSVPRSTSAPAVLQRSSRVDAPVSGSGSGGAPSGAVSDPAARGADIPLPADSASGHSSVPAVRARPVGSPLTTARVERPIRRLPVISRAVNPAEPVGGAAAHTSTSGSMTGASAGLDPADPPGSTESGSESHTAMLSGDPTSLGGSEGARLGLGAPLPSLPETVQRMPLAAPPTPPPAVTPQASGSSPTPAAPRRSRPIPQPSPSPQASQPPAPTAGRTRTGLGAPLRDLPPTATASPAGPRISGPTAGPSSTPIQLSSATPASGAQPADPSVVTHRPAPDARTAEAGPSPSSGGPSSTTAPTRASASTETAPEDGPIDTAARSTAPSGASPIAPVIADSPPIQRSAASAGTPNDPGGHRPDTASTDPSLPVVTDAGSASETGSAVAGPTPVVNPAVAAGPATRPARGERSVAVQRSSLPSVASRPAHDPEPWLSGPGTPSGSHVSGTVGVLATRPLRPALQRPVGSDAAATEATGPAGPIPPVPLRWSTPAAAEASSLDATPGQATASVPTTGHPVQRVTMAGEPRHAGRGSGQSWRSTPRPVSQPGPQTTGPGAPGTIQASVTGSSGGGGAVPPAPAPRMSWVDRRRARREARRQRAAFERQRNRPVGPAANEPAVNEPSGDIAGPAMVQRSASGEAGIGAPRRNQRSAPDPTNEPRGPIAVQRTGSVTPAPVASPAAVGLVNTRQGRPGAPPIRPVPSGGPATAGGAATPGRSAARPAAPAVLGPRAAPHPTPGFDSTATSTPADRPGTPVRLHPPGPPGRPLRLAQPLQRAPLRQTDASSEPEEPPTHPHSSAIPLLSSNGVTFSRSLVPQISRSAVSSSSGSGPDSAHSSPTSSTAKDGQRGKSMDEIGGAELDGLARRLLDPVVRLLRAELRHGRERFGRPHDRRR</sequence>
<feature type="compositionally biased region" description="Low complexity" evidence="1">
    <location>
        <begin position="943"/>
        <end position="957"/>
    </location>
</feature>
<dbReference type="AlphaFoldDB" id="A0AAC9HRZ3"/>
<proteinExistence type="predicted"/>
<protein>
    <recommendedName>
        <fullName evidence="4">Syndecan 1</fullName>
    </recommendedName>
</protein>
<reference evidence="3" key="1">
    <citation type="submission" date="2016-03" db="EMBL/GenBank/DDBJ databases">
        <title>Complete genome sequence of the type strain Actinoalloteichus hymeniacidonis DSM 45092.</title>
        <authorList>
            <person name="Schaffert L."/>
            <person name="Albersmeier A."/>
            <person name="Winkler A."/>
            <person name="Kalinowski J."/>
            <person name="Zotchev S."/>
            <person name="Ruckert C."/>
        </authorList>
    </citation>
    <scope>NUCLEOTIDE SEQUENCE [LARGE SCALE GENOMIC DNA]</scope>
    <source>
        <strain evidence="3">HPA177(T) (DSM 45092(T))</strain>
    </source>
</reference>
<feature type="compositionally biased region" description="Low complexity" evidence="1">
    <location>
        <begin position="995"/>
        <end position="1014"/>
    </location>
</feature>